<evidence type="ECO:0000256" key="12">
    <source>
        <dbReference type="PROSITE-ProRule" id="PRU10144"/>
    </source>
</evidence>
<dbReference type="PROSITE" id="PS01156">
    <property type="entry name" value="TONB_DEPENDENT_REC_2"/>
    <property type="match status" value="1"/>
</dbReference>
<evidence type="ECO:0000256" key="5">
    <source>
        <dbReference type="ARBA" id="ARBA00022692"/>
    </source>
</evidence>
<evidence type="ECO:0000313" key="18">
    <source>
        <dbReference type="Proteomes" id="UP000191025"/>
    </source>
</evidence>
<dbReference type="InterPro" id="IPR000531">
    <property type="entry name" value="Beta-barrel_TonB"/>
</dbReference>
<feature type="domain" description="TonB-dependent receptor plug" evidence="16">
    <location>
        <begin position="56"/>
        <end position="160"/>
    </location>
</feature>
<keyword evidence="9" id="KW-0675">Receptor</keyword>
<evidence type="ECO:0000256" key="2">
    <source>
        <dbReference type="ARBA" id="ARBA00008143"/>
    </source>
</evidence>
<keyword evidence="3 11" id="KW-0813">Transport</keyword>
<dbReference type="RefSeq" id="WP_062498479.1">
    <property type="nucleotide sequence ID" value="NZ_MXAN01000044.1"/>
</dbReference>
<protein>
    <submittedName>
        <fullName evidence="17">Uncharacterized protein</fullName>
    </submittedName>
</protein>
<keyword evidence="10 11" id="KW-0998">Cell outer membrane</keyword>
<dbReference type="GO" id="GO:0015344">
    <property type="term" value="F:siderophore uptake transmembrane transporter activity"/>
    <property type="evidence" value="ECO:0007669"/>
    <property type="project" value="TreeGrafter"/>
</dbReference>
<evidence type="ECO:0000256" key="14">
    <source>
        <dbReference type="SAM" id="SignalP"/>
    </source>
</evidence>
<comment type="similarity">
    <text evidence="2">Belongs to the TonB-dependent receptor family. Hemoglobin/haptoglobin binding protein subfamily.</text>
</comment>
<comment type="subcellular location">
    <subcellularLocation>
        <location evidence="1 11">Cell outer membrane</location>
        <topology evidence="1 11">Multi-pass membrane protein</topology>
    </subcellularLocation>
</comment>
<dbReference type="AlphaFoldDB" id="A0A1V4GWQ4"/>
<evidence type="ECO:0000259" key="15">
    <source>
        <dbReference type="Pfam" id="PF00593"/>
    </source>
</evidence>
<dbReference type="Gene3D" id="2.170.130.10">
    <property type="entry name" value="TonB-dependent receptor, plug domain"/>
    <property type="match status" value="1"/>
</dbReference>
<evidence type="ECO:0000256" key="11">
    <source>
        <dbReference type="PROSITE-ProRule" id="PRU01360"/>
    </source>
</evidence>
<keyword evidence="8 11" id="KW-0472">Membrane</keyword>
<dbReference type="InterPro" id="IPR010949">
    <property type="entry name" value="TonB_Hb/transfer/lactofer_rcpt"/>
</dbReference>
<feature type="signal peptide" evidence="14">
    <location>
        <begin position="1"/>
        <end position="28"/>
    </location>
</feature>
<gene>
    <name evidence="17" type="ORF">B5J94_06530</name>
</gene>
<dbReference type="Pfam" id="PF00593">
    <property type="entry name" value="TonB_dep_Rec_b-barrel"/>
    <property type="match status" value="1"/>
</dbReference>
<dbReference type="NCBIfam" id="TIGR01786">
    <property type="entry name" value="TonB-hemlactrns"/>
    <property type="match status" value="1"/>
</dbReference>
<feature type="short sequence motif" description="TonB C-terminal box" evidence="12">
    <location>
        <begin position="805"/>
        <end position="822"/>
    </location>
</feature>
<feature type="chain" id="PRO_5010723251" evidence="14">
    <location>
        <begin position="29"/>
        <end position="822"/>
    </location>
</feature>
<comment type="caution">
    <text evidence="17">The sequence shown here is derived from an EMBL/GenBank/DDBJ whole genome shotgun (WGS) entry which is preliminary data.</text>
</comment>
<evidence type="ECO:0000256" key="9">
    <source>
        <dbReference type="ARBA" id="ARBA00023170"/>
    </source>
</evidence>
<dbReference type="Proteomes" id="UP000191025">
    <property type="component" value="Unassembled WGS sequence"/>
</dbReference>
<evidence type="ECO:0000256" key="3">
    <source>
        <dbReference type="ARBA" id="ARBA00022448"/>
    </source>
</evidence>
<evidence type="ECO:0000256" key="13">
    <source>
        <dbReference type="RuleBase" id="RU003357"/>
    </source>
</evidence>
<dbReference type="Pfam" id="PF07715">
    <property type="entry name" value="Plug"/>
    <property type="match status" value="1"/>
</dbReference>
<evidence type="ECO:0000256" key="8">
    <source>
        <dbReference type="ARBA" id="ARBA00023136"/>
    </source>
</evidence>
<keyword evidence="4 11" id="KW-1134">Transmembrane beta strand</keyword>
<keyword evidence="7 13" id="KW-0798">TonB box</keyword>
<dbReference type="CDD" id="cd01347">
    <property type="entry name" value="ligand_gated_channel"/>
    <property type="match status" value="1"/>
</dbReference>
<dbReference type="InterPro" id="IPR010917">
    <property type="entry name" value="TonB_rcpt_CS"/>
</dbReference>
<evidence type="ECO:0000256" key="6">
    <source>
        <dbReference type="ARBA" id="ARBA00022729"/>
    </source>
</evidence>
<evidence type="ECO:0000256" key="10">
    <source>
        <dbReference type="ARBA" id="ARBA00023237"/>
    </source>
</evidence>
<accession>A0A1V4GWQ4</accession>
<evidence type="ECO:0000259" key="16">
    <source>
        <dbReference type="Pfam" id="PF07715"/>
    </source>
</evidence>
<dbReference type="PANTHER" id="PTHR30069:SF29">
    <property type="entry name" value="HEMOGLOBIN AND HEMOGLOBIN-HAPTOGLOBIN-BINDING PROTEIN 1-RELATED"/>
    <property type="match status" value="1"/>
</dbReference>
<dbReference type="Gene3D" id="2.40.170.20">
    <property type="entry name" value="TonB-dependent receptor, beta-barrel domain"/>
    <property type="match status" value="1"/>
</dbReference>
<dbReference type="InterPro" id="IPR037066">
    <property type="entry name" value="Plug_dom_sf"/>
</dbReference>
<reference evidence="18" key="1">
    <citation type="submission" date="2017-03" db="EMBL/GenBank/DDBJ databases">
        <title>Draft genome sequence of Moraxella equi CCUG 4950T type strain.</title>
        <authorList>
            <person name="Salva-Serra F."/>
            <person name="Engstrom-Jakobsson H."/>
            <person name="Thorell K."/>
            <person name="Jaen-Luchoro D."/>
            <person name="Gonzales-Siles L."/>
            <person name="Karlsson R."/>
            <person name="Yazdan S."/>
            <person name="Boulund F."/>
            <person name="Johnning A."/>
            <person name="Engstrand L."/>
            <person name="Kristiansson E."/>
            <person name="Moore E."/>
        </authorList>
    </citation>
    <scope>NUCLEOTIDE SEQUENCE [LARGE SCALE GENOMIC DNA]</scope>
    <source>
        <strain evidence="18">CCUG 4441</strain>
    </source>
</reference>
<feature type="domain" description="TonB-dependent receptor-like beta-barrel" evidence="15">
    <location>
        <begin position="267"/>
        <end position="769"/>
    </location>
</feature>
<dbReference type="PANTHER" id="PTHR30069">
    <property type="entry name" value="TONB-DEPENDENT OUTER MEMBRANE RECEPTOR"/>
    <property type="match status" value="1"/>
</dbReference>
<keyword evidence="5 11" id="KW-0812">Transmembrane</keyword>
<dbReference type="SUPFAM" id="SSF56935">
    <property type="entry name" value="Porins"/>
    <property type="match status" value="1"/>
</dbReference>
<sequence length="822" mass="93275">MRQYNFPKKSLLALLIPTMMCHTIQAHADDSLEPEVHLGHETITISRTPQEEVGKEIITRQELNQELIQNTKDLVRYSPDVGIADSGRRLKGFAMRGVEGNRVAVAIDGVSIPDSEENSLYERYGNFNSSRVTLDSELVRGIDMVKGADSFNMGGGSLGGGVNYRTLQASDLIQSGDFGGIYRTGYATKNNEWFHTLGMGYDNGIIDMALVYSQRRGRETESRGSDVTPWYSCYSESACQEYATYGASRMTPDPEKHKNQSYLAKLGWQINDDHRVGLSVNGAKNLSDTTEHSYSLTSYWRDATDKQDITNTNLYHEWLLNTNFLSKIRTDIDYQKVDNRSINYKGNKNWRDNSRTHLVNLDDRLFNNKYKRLSIGVESPTFGIKNTEHRMSAKVFVAERDFKNINIDDIYNSAGVMTDREIYTIQHPMNTRQYGFTLQDNIRFGNAWSVNAGLRYDHEKIKPQPLDVTCGKKYGFGVLCENVDMNGATFKNWTGQFGVDKRLNDTWRAGYLASTGYRNPTSSEMFFTFQSGFGNWSANPTLKTEKSLNHTLFLQGNGDYGKLDVGIYHSNYKDFLFETETIKYEPNKNYDEIFCDYWGGDACRKAYPTYYQQMVNADKAHISGIEFKGELALDKVTPLPTGFKGSLNVGYSRGKLSGLQNASLLSIQPMKAVLGLDYESPTDKWGVFTRTTYMGGKKAKDAQYVRAISNCLEYKKDWYGQDTSTCLTEVPDTTVENYKWLNKSAVTFDVFGYYNIKDNVTLRAGIYNVFDKKYHTWDSLRGINSLDQGKAGSSNSVDRQGQGLERFYAPGRNYALSLTYEF</sequence>
<proteinExistence type="inferred from homology"/>
<dbReference type="GO" id="GO:0044718">
    <property type="term" value="P:siderophore transmembrane transport"/>
    <property type="evidence" value="ECO:0007669"/>
    <property type="project" value="TreeGrafter"/>
</dbReference>
<organism evidence="17 18">
    <name type="scientific">Moraxella lacunata</name>
    <dbReference type="NCBI Taxonomy" id="477"/>
    <lineage>
        <taxon>Bacteria</taxon>
        <taxon>Pseudomonadati</taxon>
        <taxon>Pseudomonadota</taxon>
        <taxon>Gammaproteobacteria</taxon>
        <taxon>Moraxellales</taxon>
        <taxon>Moraxellaceae</taxon>
        <taxon>Moraxella</taxon>
    </lineage>
</organism>
<evidence type="ECO:0000256" key="7">
    <source>
        <dbReference type="ARBA" id="ARBA00023077"/>
    </source>
</evidence>
<dbReference type="PROSITE" id="PS52016">
    <property type="entry name" value="TONB_DEPENDENT_REC_3"/>
    <property type="match status" value="1"/>
</dbReference>
<keyword evidence="6 14" id="KW-0732">Signal</keyword>
<evidence type="ECO:0000256" key="4">
    <source>
        <dbReference type="ARBA" id="ARBA00022452"/>
    </source>
</evidence>
<name>A0A1V4GWQ4_MORLA</name>
<evidence type="ECO:0000313" key="17">
    <source>
        <dbReference type="EMBL" id="OPH36828.1"/>
    </source>
</evidence>
<evidence type="ECO:0000256" key="1">
    <source>
        <dbReference type="ARBA" id="ARBA00004571"/>
    </source>
</evidence>
<dbReference type="InterPro" id="IPR012910">
    <property type="entry name" value="Plug_dom"/>
</dbReference>
<dbReference type="InterPro" id="IPR036942">
    <property type="entry name" value="Beta-barrel_TonB_sf"/>
</dbReference>
<dbReference type="EMBL" id="MXAN01000044">
    <property type="protein sequence ID" value="OPH36828.1"/>
    <property type="molecule type" value="Genomic_DNA"/>
</dbReference>
<dbReference type="GO" id="GO:0009279">
    <property type="term" value="C:cell outer membrane"/>
    <property type="evidence" value="ECO:0007669"/>
    <property type="project" value="UniProtKB-SubCell"/>
</dbReference>
<dbReference type="InterPro" id="IPR039426">
    <property type="entry name" value="TonB-dep_rcpt-like"/>
</dbReference>